<dbReference type="InterPro" id="IPR045030">
    <property type="entry name" value="LYSM1-4"/>
</dbReference>
<dbReference type="VEuPathDB" id="VectorBase:BGLB038846"/>
<feature type="domain" description="LysM" evidence="3">
    <location>
        <begin position="102"/>
        <end position="146"/>
    </location>
</feature>
<feature type="compositionally biased region" description="Polar residues" evidence="1">
    <location>
        <begin position="18"/>
        <end position="27"/>
    </location>
</feature>
<evidence type="ECO:0000256" key="2">
    <source>
        <dbReference type="SAM" id="Phobius"/>
    </source>
</evidence>
<gene>
    <name evidence="4" type="primary">106072130</name>
</gene>
<organism evidence="4 5">
    <name type="scientific">Biomphalaria glabrata</name>
    <name type="common">Bloodfluke planorb</name>
    <name type="synonym">Freshwater snail</name>
    <dbReference type="NCBI Taxonomy" id="6526"/>
    <lineage>
        <taxon>Eukaryota</taxon>
        <taxon>Metazoa</taxon>
        <taxon>Spiralia</taxon>
        <taxon>Lophotrochozoa</taxon>
        <taxon>Mollusca</taxon>
        <taxon>Gastropoda</taxon>
        <taxon>Heterobranchia</taxon>
        <taxon>Euthyneura</taxon>
        <taxon>Panpulmonata</taxon>
        <taxon>Hygrophila</taxon>
        <taxon>Lymnaeoidea</taxon>
        <taxon>Planorbidae</taxon>
        <taxon>Biomphalaria</taxon>
    </lineage>
</organism>
<feature type="region of interest" description="Disordered" evidence="1">
    <location>
        <begin position="1"/>
        <end position="46"/>
    </location>
</feature>
<dbReference type="PANTHER" id="PTHR20932">
    <property type="entry name" value="LYSM AND PUTATIVE PEPTIDOGLYCAN-BINDING DOMAIN-CONTAINING PROTEIN"/>
    <property type="match status" value="1"/>
</dbReference>
<dbReference type="OrthoDB" id="538216at2759"/>
<evidence type="ECO:0000256" key="1">
    <source>
        <dbReference type="SAM" id="MobiDB-lite"/>
    </source>
</evidence>
<dbReference type="STRING" id="6526.A0A2C9M5P8"/>
<dbReference type="PANTHER" id="PTHR20932:SF13">
    <property type="entry name" value="LD36653P"/>
    <property type="match status" value="1"/>
</dbReference>
<keyword evidence="2" id="KW-1133">Transmembrane helix</keyword>
<evidence type="ECO:0000313" key="4">
    <source>
        <dbReference type="EnsemblMetazoa" id="BGLB038846-PA"/>
    </source>
</evidence>
<dbReference type="Pfam" id="PF01476">
    <property type="entry name" value="LysM"/>
    <property type="match status" value="1"/>
</dbReference>
<dbReference type="Gene3D" id="3.10.350.10">
    <property type="entry name" value="LysM domain"/>
    <property type="match status" value="1"/>
</dbReference>
<dbReference type="InterPro" id="IPR036779">
    <property type="entry name" value="LysM_dom_sf"/>
</dbReference>
<evidence type="ECO:0000259" key="3">
    <source>
        <dbReference type="PROSITE" id="PS51782"/>
    </source>
</evidence>
<dbReference type="VEuPathDB" id="VectorBase:BGLAX_029763"/>
<sequence>MAGYVRGIPNPINDKRQMSSGSYVSLDQNKKSRNKNVKSQDGLGQGYKNGTKLKNIKAARVYVFGDSNINDDDDENVEFEMRSRHKKGLNIVADKERAPEYFEKEISEGETLQAIALKYACQVSEIKRINNLIQDQEFYGLKVIKVPMTQYGILSEQFGNRSQIVRQDRHSTSHVESSSDYDDMYGRQYEESDSQHDFSDPDTQIHILRTLSIRDNFAAHDKEAQKFLQKMDEDLKKFKQNSRQHKESLTEVISVLTNKSIHPLASSLPSKRHNGADCGISWWSVLIALIVIAILVPLLALIYYFYFHESKHSG</sequence>
<dbReference type="AlphaFoldDB" id="A0A2C9M5P8"/>
<keyword evidence="2" id="KW-0812">Transmembrane</keyword>
<dbReference type="InterPro" id="IPR018392">
    <property type="entry name" value="LysM"/>
</dbReference>
<dbReference type="EnsemblMetazoa" id="BGLB038846-RA">
    <property type="protein sequence ID" value="BGLB038846-PA"/>
    <property type="gene ID" value="BGLB038846"/>
</dbReference>
<dbReference type="Proteomes" id="UP000076420">
    <property type="component" value="Unassembled WGS sequence"/>
</dbReference>
<name>A0A2C9M5P8_BIOGL</name>
<evidence type="ECO:0000313" key="5">
    <source>
        <dbReference type="Proteomes" id="UP000076420"/>
    </source>
</evidence>
<dbReference type="KEGG" id="bgt:106072130"/>
<proteinExistence type="predicted"/>
<dbReference type="RefSeq" id="XP_013087874.2">
    <property type="nucleotide sequence ID" value="XM_013232420.2"/>
</dbReference>
<reference evidence="4" key="1">
    <citation type="submission" date="2020-05" db="UniProtKB">
        <authorList>
            <consortium name="EnsemblMetazoa"/>
        </authorList>
    </citation>
    <scope>IDENTIFICATION</scope>
    <source>
        <strain evidence="4">BB02</strain>
    </source>
</reference>
<dbReference type="CDD" id="cd00118">
    <property type="entry name" value="LysM"/>
    <property type="match status" value="1"/>
</dbReference>
<feature type="transmembrane region" description="Helical" evidence="2">
    <location>
        <begin position="280"/>
        <end position="306"/>
    </location>
</feature>
<accession>A0A2C9M5P8</accession>
<keyword evidence="2" id="KW-0472">Membrane</keyword>
<dbReference type="PROSITE" id="PS51782">
    <property type="entry name" value="LYSM"/>
    <property type="match status" value="1"/>
</dbReference>
<protein>
    <recommendedName>
        <fullName evidence="3">LysM domain-containing protein</fullName>
    </recommendedName>
</protein>